<feature type="domain" description="Response regulatory" evidence="3">
    <location>
        <begin position="3"/>
        <end position="120"/>
    </location>
</feature>
<evidence type="ECO:0000313" key="5">
    <source>
        <dbReference type="Proteomes" id="UP000183994"/>
    </source>
</evidence>
<dbReference type="EMBL" id="FQZU01000069">
    <property type="protein sequence ID" value="SHL41706.1"/>
    <property type="molecule type" value="Genomic_DNA"/>
</dbReference>
<feature type="modified residue" description="4-aspartylphosphate" evidence="2">
    <location>
        <position position="52"/>
    </location>
</feature>
<dbReference type="SMART" id="SM00448">
    <property type="entry name" value="REC"/>
    <property type="match status" value="1"/>
</dbReference>
<evidence type="ECO:0000313" key="4">
    <source>
        <dbReference type="EMBL" id="SHL41706.1"/>
    </source>
</evidence>
<dbReference type="Proteomes" id="UP000183994">
    <property type="component" value="Unassembled WGS sequence"/>
</dbReference>
<name>A0A1M7AGN0_9BACT</name>
<dbReference type="Pfam" id="PF00072">
    <property type="entry name" value="Response_reg"/>
    <property type="match status" value="1"/>
</dbReference>
<dbReference type="PANTHER" id="PTHR44591">
    <property type="entry name" value="STRESS RESPONSE REGULATOR PROTEIN 1"/>
    <property type="match status" value="1"/>
</dbReference>
<keyword evidence="1 2" id="KW-0597">Phosphoprotein</keyword>
<evidence type="ECO:0000256" key="2">
    <source>
        <dbReference type="PROSITE-ProRule" id="PRU00169"/>
    </source>
</evidence>
<dbReference type="OrthoDB" id="9794815at2"/>
<dbReference type="Gene3D" id="3.40.50.2300">
    <property type="match status" value="1"/>
</dbReference>
<dbReference type="InterPro" id="IPR011006">
    <property type="entry name" value="CheY-like_superfamily"/>
</dbReference>
<accession>A0A1M7AGN0</accession>
<dbReference type="SUPFAM" id="SSF52172">
    <property type="entry name" value="CheY-like"/>
    <property type="match status" value="1"/>
</dbReference>
<evidence type="ECO:0000256" key="1">
    <source>
        <dbReference type="ARBA" id="ARBA00022553"/>
    </source>
</evidence>
<reference evidence="5" key="1">
    <citation type="submission" date="2016-11" db="EMBL/GenBank/DDBJ databases">
        <authorList>
            <person name="Varghese N."/>
            <person name="Submissions S."/>
        </authorList>
    </citation>
    <scope>NUCLEOTIDE SEQUENCE [LARGE SCALE GENOMIC DNA]</scope>
    <source>
        <strain evidence="5">DSM 16219</strain>
    </source>
</reference>
<gene>
    <name evidence="4" type="ORF">SAMN02745216_05157</name>
</gene>
<dbReference type="STRING" id="1121393.SAMN02745216_05157"/>
<keyword evidence="5" id="KW-1185">Reference proteome</keyword>
<dbReference type="AlphaFoldDB" id="A0A1M7AGN0"/>
<dbReference type="GO" id="GO:0000160">
    <property type="term" value="P:phosphorelay signal transduction system"/>
    <property type="evidence" value="ECO:0007669"/>
    <property type="project" value="InterPro"/>
</dbReference>
<organism evidence="4 5">
    <name type="scientific">Desulfatibacillum alkenivorans DSM 16219</name>
    <dbReference type="NCBI Taxonomy" id="1121393"/>
    <lineage>
        <taxon>Bacteria</taxon>
        <taxon>Pseudomonadati</taxon>
        <taxon>Thermodesulfobacteriota</taxon>
        <taxon>Desulfobacteria</taxon>
        <taxon>Desulfobacterales</taxon>
        <taxon>Desulfatibacillaceae</taxon>
        <taxon>Desulfatibacillum</taxon>
    </lineage>
</organism>
<dbReference type="RefSeq" id="WP_073479117.1">
    <property type="nucleotide sequence ID" value="NZ_FQZU01000069.1"/>
</dbReference>
<protein>
    <submittedName>
        <fullName evidence="4">Response regulator receiver domain-containing protein</fullName>
    </submittedName>
</protein>
<evidence type="ECO:0000259" key="3">
    <source>
        <dbReference type="PROSITE" id="PS50110"/>
    </source>
</evidence>
<dbReference type="InterPro" id="IPR050595">
    <property type="entry name" value="Bact_response_regulator"/>
</dbReference>
<dbReference type="PANTHER" id="PTHR44591:SF23">
    <property type="entry name" value="CHEY SUBFAMILY"/>
    <property type="match status" value="1"/>
</dbReference>
<sequence>MPEILIIDDEKEICTIFKMTLERAGYSVRAAQDGDEGIRLFKEKPADILIVDIIMPDKDGIETIVETRKNSPNVKIVAVSGGGRISSDEYLKMAKTLGANVTLEKPVTRDVLLSTVKELLD</sequence>
<dbReference type="PROSITE" id="PS50110">
    <property type="entry name" value="RESPONSE_REGULATORY"/>
    <property type="match status" value="1"/>
</dbReference>
<dbReference type="InterPro" id="IPR001789">
    <property type="entry name" value="Sig_transdc_resp-reg_receiver"/>
</dbReference>
<proteinExistence type="predicted"/>